<dbReference type="AlphaFoldDB" id="A0A7K1KJV0"/>
<keyword evidence="5" id="KW-0064">Aspartyl protease</keyword>
<dbReference type="SUPFAM" id="SSF53163">
    <property type="entry name" value="HybD-like"/>
    <property type="match status" value="1"/>
</dbReference>
<keyword evidence="4 7" id="KW-0479">Metal-binding</keyword>
<evidence type="ECO:0000256" key="4">
    <source>
        <dbReference type="ARBA" id="ARBA00022723"/>
    </source>
</evidence>
<reference evidence="8 9" key="1">
    <citation type="submission" date="2019-11" db="EMBL/GenBank/DDBJ databases">
        <title>Pseudodesulfovibrio alkaliphilus, sp. nov., an alkaliphilic sulfate-reducing bacteria from mud volcano of Taman peninsula, Russia.</title>
        <authorList>
            <person name="Frolova A."/>
            <person name="Merkel A.Y."/>
            <person name="Slobodkin A.I."/>
        </authorList>
    </citation>
    <scope>NUCLEOTIDE SEQUENCE [LARGE SCALE GENOMIC DNA]</scope>
    <source>
        <strain evidence="8 9">F-1</strain>
    </source>
</reference>
<gene>
    <name evidence="8" type="primary">hybD</name>
    <name evidence="8" type="ORF">GKC30_01750</name>
</gene>
<feature type="binding site" evidence="7">
    <location>
        <position position="21"/>
    </location>
    <ligand>
        <name>Ni(2+)</name>
        <dbReference type="ChEBI" id="CHEBI:49786"/>
    </ligand>
</feature>
<evidence type="ECO:0000256" key="1">
    <source>
        <dbReference type="ARBA" id="ARBA00006814"/>
    </source>
</evidence>
<evidence type="ECO:0000256" key="5">
    <source>
        <dbReference type="ARBA" id="ARBA00022750"/>
    </source>
</evidence>
<feature type="binding site" evidence="7">
    <location>
        <position position="67"/>
    </location>
    <ligand>
        <name>Ni(2+)</name>
        <dbReference type="ChEBI" id="CHEBI:49786"/>
    </ligand>
</feature>
<dbReference type="RefSeq" id="WP_155931903.1">
    <property type="nucleotide sequence ID" value="NZ_WODC01000001.1"/>
</dbReference>
<comment type="similarity">
    <text evidence="1">Belongs to the peptidase A31 family.</text>
</comment>
<evidence type="ECO:0000256" key="3">
    <source>
        <dbReference type="ARBA" id="ARBA00022670"/>
    </source>
</evidence>
<comment type="caution">
    <text evidence="8">The sequence shown here is derived from an EMBL/GenBank/DDBJ whole genome shotgun (WGS) entry which is preliminary data.</text>
</comment>
<keyword evidence="3" id="KW-0645">Protease</keyword>
<dbReference type="InterPro" id="IPR000671">
    <property type="entry name" value="Peptidase_A31"/>
</dbReference>
<dbReference type="EMBL" id="WODC01000001">
    <property type="protein sequence ID" value="MUM76353.1"/>
    <property type="molecule type" value="Genomic_DNA"/>
</dbReference>
<dbReference type="GO" id="GO:0016485">
    <property type="term" value="P:protein processing"/>
    <property type="evidence" value="ECO:0007669"/>
    <property type="project" value="InterPro"/>
</dbReference>
<dbReference type="GO" id="GO:0046872">
    <property type="term" value="F:metal ion binding"/>
    <property type="evidence" value="ECO:0007669"/>
    <property type="project" value="UniProtKB-KW"/>
</dbReference>
<dbReference type="Gene3D" id="3.40.50.1450">
    <property type="entry name" value="HybD-like"/>
    <property type="match status" value="1"/>
</dbReference>
<name>A0A7K1KJV0_9BACT</name>
<evidence type="ECO:0000313" key="8">
    <source>
        <dbReference type="EMBL" id="MUM76353.1"/>
    </source>
</evidence>
<organism evidence="8 9">
    <name type="scientific">Pseudodesulfovibrio alkaliphilus</name>
    <dbReference type="NCBI Taxonomy" id="2661613"/>
    <lineage>
        <taxon>Bacteria</taxon>
        <taxon>Pseudomonadati</taxon>
        <taxon>Thermodesulfobacteriota</taxon>
        <taxon>Desulfovibrionia</taxon>
        <taxon>Desulfovibrionales</taxon>
        <taxon>Desulfovibrionaceae</taxon>
    </lineage>
</organism>
<dbReference type="InterPro" id="IPR004419">
    <property type="entry name" value="Pept_A31_hyd_express"/>
</dbReference>
<feature type="binding site" evidence="7">
    <location>
        <position position="97"/>
    </location>
    <ligand>
        <name>Ni(2+)</name>
        <dbReference type="ChEBI" id="CHEBI:49786"/>
    </ligand>
</feature>
<dbReference type="CDD" id="cd06062">
    <property type="entry name" value="H2MP_MemB-H2up"/>
    <property type="match status" value="1"/>
</dbReference>
<dbReference type="PRINTS" id="PR00446">
    <property type="entry name" value="HYDRGNUPTAKE"/>
</dbReference>
<evidence type="ECO:0000256" key="2">
    <source>
        <dbReference type="ARBA" id="ARBA00022596"/>
    </source>
</evidence>
<dbReference type="GO" id="GO:0004190">
    <property type="term" value="F:aspartic-type endopeptidase activity"/>
    <property type="evidence" value="ECO:0007669"/>
    <property type="project" value="UniProtKB-KW"/>
</dbReference>
<evidence type="ECO:0000313" key="9">
    <source>
        <dbReference type="Proteomes" id="UP000461162"/>
    </source>
</evidence>
<dbReference type="PANTHER" id="PTHR30302:SF1">
    <property type="entry name" value="HYDROGENASE 2 MATURATION PROTEASE"/>
    <property type="match status" value="1"/>
</dbReference>
<dbReference type="Pfam" id="PF01750">
    <property type="entry name" value="HycI"/>
    <property type="match status" value="1"/>
</dbReference>
<accession>A0A7K1KJV0</accession>
<dbReference type="Proteomes" id="UP000461162">
    <property type="component" value="Unassembled WGS sequence"/>
</dbReference>
<dbReference type="InterPro" id="IPR023430">
    <property type="entry name" value="Pept_HybD-like_dom_sf"/>
</dbReference>
<keyword evidence="9" id="KW-1185">Reference proteome</keyword>
<proteinExistence type="inferred from homology"/>
<dbReference type="PANTHER" id="PTHR30302">
    <property type="entry name" value="HYDROGENASE 1 MATURATION PROTEASE"/>
    <property type="match status" value="1"/>
</dbReference>
<dbReference type="NCBIfam" id="TIGR00072">
    <property type="entry name" value="hydrog_prot"/>
    <property type="match status" value="1"/>
</dbReference>
<protein>
    <submittedName>
        <fullName evidence="8">HyaD/HybD family hydrogenase maturation endopeptidase</fullName>
    </submittedName>
</protein>
<sequence>MSGSEKRILVLGVGNILYTDEGFGVRVAEELIQKYEFSSNVEVLDGGTLGLKLMGPIMESDVLIIVDIVLNEGQPGDLFRLLGEDLSKACAFKNSMHQTDLLDTLAQCSLIGHVPEEVVLLGVEPYNYQDLSAALSPDLEARLPEVADAVLAEVERAGGEFALRTEMNPATEKIYVPRDSSRNT</sequence>
<dbReference type="FunFam" id="3.40.50.1450:FF:000002">
    <property type="entry name" value="Hydrogenase 1 maturation protease"/>
    <property type="match status" value="1"/>
</dbReference>
<evidence type="ECO:0000256" key="7">
    <source>
        <dbReference type="PIRSR" id="PIRSR604419-1"/>
    </source>
</evidence>
<keyword evidence="6" id="KW-0378">Hydrolase</keyword>
<dbReference type="NCBIfam" id="TIGR00140">
    <property type="entry name" value="hupD"/>
    <property type="match status" value="1"/>
</dbReference>
<evidence type="ECO:0000256" key="6">
    <source>
        <dbReference type="ARBA" id="ARBA00022801"/>
    </source>
</evidence>
<keyword evidence="2 7" id="KW-0533">Nickel</keyword>
<dbReference type="GO" id="GO:0008047">
    <property type="term" value="F:enzyme activator activity"/>
    <property type="evidence" value="ECO:0007669"/>
    <property type="project" value="InterPro"/>
</dbReference>